<name>A0A0S2TAQ6_9GAMM</name>
<evidence type="ECO:0000256" key="2">
    <source>
        <dbReference type="ARBA" id="ARBA00022679"/>
    </source>
</evidence>
<dbReference type="KEGG" id="tee:Tel_02890"/>
<dbReference type="PANTHER" id="PTHR30160:SF1">
    <property type="entry name" value="LIPOPOLYSACCHARIDE 1,2-N-ACETYLGLUCOSAMINETRANSFERASE-RELATED"/>
    <property type="match status" value="1"/>
</dbReference>
<dbReference type="STRING" id="1748243.Tel_02890"/>
<reference evidence="3" key="1">
    <citation type="submission" date="2015-10" db="EMBL/GenBank/DDBJ databases">
        <title>Description of Candidatus Tenderia electrophaga gen. nov, sp. nov., an Uncultivated Electroautotroph from a Biocathode Enrichment.</title>
        <authorList>
            <person name="Eddie B.J."/>
            <person name="Malanoski A.P."/>
            <person name="Wang Z."/>
            <person name="Hall R.J."/>
            <person name="Oh S.D."/>
            <person name="Heiner C."/>
            <person name="Lin B."/>
            <person name="Strycharz-Glaven S.M."/>
        </authorList>
    </citation>
    <scope>NUCLEOTIDE SEQUENCE [LARGE SCALE GENOMIC DNA]</scope>
    <source>
        <strain evidence="3">NRL1</strain>
    </source>
</reference>
<keyword evidence="2" id="KW-0808">Transferase</keyword>
<dbReference type="AlphaFoldDB" id="A0A0S2TAQ6"/>
<proteinExistence type="predicted"/>
<evidence type="ECO:0000313" key="4">
    <source>
        <dbReference type="Proteomes" id="UP000055136"/>
    </source>
</evidence>
<dbReference type="SUPFAM" id="SSF53756">
    <property type="entry name" value="UDP-Glycosyltransferase/glycogen phosphorylase"/>
    <property type="match status" value="1"/>
</dbReference>
<dbReference type="CDD" id="cd03789">
    <property type="entry name" value="GT9_LPS_heptosyltransferase"/>
    <property type="match status" value="1"/>
</dbReference>
<dbReference type="PANTHER" id="PTHR30160">
    <property type="entry name" value="TETRAACYLDISACCHARIDE 4'-KINASE-RELATED"/>
    <property type="match status" value="1"/>
</dbReference>
<sequence>MSNKTYYGYSIEQSELASVQSICVLCWGLLGDVFMRVPVIEALKRRFPAANLVVVTDPGSTKVFNNHPDIAEVVSFDRKKKPLFRYLSSLRRQVSYLRRKRFDLCVDLYASDSSARISRWIGARIRLGYDHRPALRKCNNLLVRSPKFCGYWVHALAEMLLPLEVKKDQVPAGPNYYVSDAARAAAKDYAGDISSLSVIYNLGAGAPEKMWPVDRYVSLACGLNKRYGAVPVVLSSPGHEAITEVFIEGYKKHSEACVRVPRVDFDVEAAVVEGVDLIITPDSGLKHLAAGVRTPIAGLYLATRPEYTAPQNVPFVACMVERRETADRCGYPLLERDLPVGLVFNKVCGFVEIVLGWSPLENTVAHKEII</sequence>
<dbReference type="GO" id="GO:0009244">
    <property type="term" value="P:lipopolysaccharide core region biosynthetic process"/>
    <property type="evidence" value="ECO:0007669"/>
    <property type="project" value="TreeGrafter"/>
</dbReference>
<dbReference type="Pfam" id="PF01075">
    <property type="entry name" value="Glyco_transf_9"/>
    <property type="match status" value="1"/>
</dbReference>
<organism evidence="3 4">
    <name type="scientific">Candidatus Tenderia electrophaga</name>
    <dbReference type="NCBI Taxonomy" id="1748243"/>
    <lineage>
        <taxon>Bacteria</taxon>
        <taxon>Pseudomonadati</taxon>
        <taxon>Pseudomonadota</taxon>
        <taxon>Gammaproteobacteria</taxon>
        <taxon>Candidatus Tenderiales</taxon>
        <taxon>Candidatus Tenderiaceae</taxon>
        <taxon>Candidatus Tenderia</taxon>
    </lineage>
</organism>
<dbReference type="Gene3D" id="3.40.50.2000">
    <property type="entry name" value="Glycogen Phosphorylase B"/>
    <property type="match status" value="2"/>
</dbReference>
<keyword evidence="1" id="KW-0328">Glycosyltransferase</keyword>
<keyword evidence="4" id="KW-1185">Reference proteome</keyword>
<dbReference type="Proteomes" id="UP000055136">
    <property type="component" value="Chromosome"/>
</dbReference>
<dbReference type="GO" id="GO:0008713">
    <property type="term" value="F:ADP-heptose-lipopolysaccharide heptosyltransferase activity"/>
    <property type="evidence" value="ECO:0007669"/>
    <property type="project" value="TreeGrafter"/>
</dbReference>
<dbReference type="InterPro" id="IPR002201">
    <property type="entry name" value="Glyco_trans_9"/>
</dbReference>
<evidence type="ECO:0000313" key="3">
    <source>
        <dbReference type="EMBL" id="ALP52175.1"/>
    </source>
</evidence>
<gene>
    <name evidence="3" type="ORF">Tel_02890</name>
</gene>
<dbReference type="GO" id="GO:0005829">
    <property type="term" value="C:cytosol"/>
    <property type="evidence" value="ECO:0007669"/>
    <property type="project" value="TreeGrafter"/>
</dbReference>
<dbReference type="InterPro" id="IPR051199">
    <property type="entry name" value="LPS_LOS_Heptosyltrfase"/>
</dbReference>
<dbReference type="EMBL" id="CP013099">
    <property type="protein sequence ID" value="ALP52175.1"/>
    <property type="molecule type" value="Genomic_DNA"/>
</dbReference>
<evidence type="ECO:0000256" key="1">
    <source>
        <dbReference type="ARBA" id="ARBA00022676"/>
    </source>
</evidence>
<protein>
    <submittedName>
        <fullName evidence="3">Uncharacterized protein</fullName>
    </submittedName>
</protein>
<accession>A0A0S2TAQ6</accession>